<dbReference type="InterPro" id="IPR000326">
    <property type="entry name" value="PAP2/HPO"/>
</dbReference>
<dbReference type="SMART" id="SM00014">
    <property type="entry name" value="acidPPc"/>
    <property type="match status" value="1"/>
</dbReference>
<organism evidence="3 4">
    <name type="scientific">Fulvivirga sediminis</name>
    <dbReference type="NCBI Taxonomy" id="2803949"/>
    <lineage>
        <taxon>Bacteria</taxon>
        <taxon>Pseudomonadati</taxon>
        <taxon>Bacteroidota</taxon>
        <taxon>Cytophagia</taxon>
        <taxon>Cytophagales</taxon>
        <taxon>Fulvivirgaceae</taxon>
        <taxon>Fulvivirga</taxon>
    </lineage>
</organism>
<gene>
    <name evidence="3" type="ORF">JL102_07445</name>
</gene>
<dbReference type="CDD" id="cd03394">
    <property type="entry name" value="PAP2_like_5"/>
    <property type="match status" value="1"/>
</dbReference>
<evidence type="ECO:0000259" key="2">
    <source>
        <dbReference type="SMART" id="SM00014"/>
    </source>
</evidence>
<dbReference type="SUPFAM" id="SSF48317">
    <property type="entry name" value="Acid phosphatase/Vanadium-dependent haloperoxidase"/>
    <property type="match status" value="1"/>
</dbReference>
<evidence type="ECO:0000256" key="1">
    <source>
        <dbReference type="SAM" id="SignalP"/>
    </source>
</evidence>
<dbReference type="Gene3D" id="1.20.144.10">
    <property type="entry name" value="Phosphatidic acid phosphatase type 2/haloperoxidase"/>
    <property type="match status" value="1"/>
</dbReference>
<dbReference type="Pfam" id="PF01569">
    <property type="entry name" value="PAP2"/>
    <property type="match status" value="1"/>
</dbReference>
<proteinExistence type="predicted"/>
<feature type="domain" description="Phosphatidic acid phosphatase type 2/haloperoxidase" evidence="2">
    <location>
        <begin position="121"/>
        <end position="222"/>
    </location>
</feature>
<feature type="signal peptide" evidence="1">
    <location>
        <begin position="1"/>
        <end position="22"/>
    </location>
</feature>
<sequence length="261" mass="28848">MSKVRINVLLLLMFGWWSSVSAQNSMLHTRYEADSAMLLRNVELKRFNTSLKTSAVLVGAGFLALTNNNFLSSVHIAEERNENMPNFRVHVDDYLQYAPAAVVYGLNLAGVKGKNNFGDRTAILLKSELIMMAIVFPSKELTHHQRPDGSNHQSFPSGHTAQAFAAATFLHKEYGHLSPLYSIVAYASATAVGALRVMNNKHYTSDVLVGAGVGILATNLAYLTHQYRWSGRRKSKSKSTLSVMPVYKNKSLGVNMSLKLN</sequence>
<keyword evidence="4" id="KW-1185">Reference proteome</keyword>
<dbReference type="PANTHER" id="PTHR14969:SF13">
    <property type="entry name" value="AT30094P"/>
    <property type="match status" value="1"/>
</dbReference>
<dbReference type="EMBL" id="JAESIY010000003">
    <property type="protein sequence ID" value="MBL3655959.1"/>
    <property type="molecule type" value="Genomic_DNA"/>
</dbReference>
<dbReference type="InterPro" id="IPR036938">
    <property type="entry name" value="PAP2/HPO_sf"/>
</dbReference>
<protein>
    <submittedName>
        <fullName evidence="3">Phosphatase PAP2 family protein</fullName>
    </submittedName>
</protein>
<name>A0A937JYS4_9BACT</name>
<dbReference type="RefSeq" id="WP_202243637.1">
    <property type="nucleotide sequence ID" value="NZ_JAESIY010000003.1"/>
</dbReference>
<comment type="caution">
    <text evidence="3">The sequence shown here is derived from an EMBL/GenBank/DDBJ whole genome shotgun (WGS) entry which is preliminary data.</text>
</comment>
<reference evidence="3" key="1">
    <citation type="submission" date="2021-01" db="EMBL/GenBank/DDBJ databases">
        <title>Fulvivirga kasyanovii gen. nov., sp nov., a novel member of the phylum Bacteroidetes isolated from seawater in a mussel farm.</title>
        <authorList>
            <person name="Zhao L.-H."/>
            <person name="Wang Z.-J."/>
        </authorList>
    </citation>
    <scope>NUCLEOTIDE SEQUENCE</scope>
    <source>
        <strain evidence="3">2943</strain>
    </source>
</reference>
<evidence type="ECO:0000313" key="4">
    <source>
        <dbReference type="Proteomes" id="UP000659388"/>
    </source>
</evidence>
<dbReference type="AlphaFoldDB" id="A0A937JYS4"/>
<keyword evidence="1" id="KW-0732">Signal</keyword>
<dbReference type="PANTHER" id="PTHR14969">
    <property type="entry name" value="SPHINGOSINE-1-PHOSPHATE PHOSPHOHYDROLASE"/>
    <property type="match status" value="1"/>
</dbReference>
<evidence type="ECO:0000313" key="3">
    <source>
        <dbReference type="EMBL" id="MBL3655959.1"/>
    </source>
</evidence>
<feature type="chain" id="PRO_5037718115" evidence="1">
    <location>
        <begin position="23"/>
        <end position="261"/>
    </location>
</feature>
<accession>A0A937JYS4</accession>
<dbReference type="Proteomes" id="UP000659388">
    <property type="component" value="Unassembled WGS sequence"/>
</dbReference>